<feature type="domain" description="Transglycosylase SLT" evidence="1">
    <location>
        <begin position="59"/>
        <end position="122"/>
    </location>
</feature>
<dbReference type="InterPro" id="IPR023346">
    <property type="entry name" value="Lysozyme-like_dom_sf"/>
</dbReference>
<evidence type="ECO:0000313" key="2">
    <source>
        <dbReference type="EMBL" id="RCW66198.1"/>
    </source>
</evidence>
<name>A0A368XGQ1_9BURK</name>
<organism evidence="2 3">
    <name type="scientific">Pseudorhodoferax soli</name>
    <dbReference type="NCBI Taxonomy" id="545864"/>
    <lineage>
        <taxon>Bacteria</taxon>
        <taxon>Pseudomonadati</taxon>
        <taxon>Pseudomonadota</taxon>
        <taxon>Betaproteobacteria</taxon>
        <taxon>Burkholderiales</taxon>
        <taxon>Comamonadaceae</taxon>
    </lineage>
</organism>
<dbReference type="Gene3D" id="1.10.530.10">
    <property type="match status" value="1"/>
</dbReference>
<protein>
    <submittedName>
        <fullName evidence="2">Transglycosylase-like protein with SLT domain</fullName>
    </submittedName>
</protein>
<dbReference type="SUPFAM" id="SSF53955">
    <property type="entry name" value="Lysozyme-like"/>
    <property type="match status" value="1"/>
</dbReference>
<evidence type="ECO:0000313" key="3">
    <source>
        <dbReference type="Proteomes" id="UP000252884"/>
    </source>
</evidence>
<evidence type="ECO:0000259" key="1">
    <source>
        <dbReference type="Pfam" id="PF01464"/>
    </source>
</evidence>
<gene>
    <name evidence="2" type="ORF">DES41_111156</name>
</gene>
<comment type="caution">
    <text evidence="2">The sequence shown here is derived from an EMBL/GenBank/DDBJ whole genome shotgun (WGS) entry which is preliminary data.</text>
</comment>
<sequence>MYGIALQESQLTIGRTALPYPWTLNVGGRPERHRDAQAARAALRRYLRAGLTNVDCGPMQVNWRWHQDRLQTVERALDPYINLDVGAQLLADLRRTHGDWRLAIQLYHAGNLNTAERRGRAQRYLASVERRLQRHGHTLAAAIAEQSDGPGARRV</sequence>
<reference evidence="2 3" key="1">
    <citation type="submission" date="2018-07" db="EMBL/GenBank/DDBJ databases">
        <title>Genomic Encyclopedia of Type Strains, Phase IV (KMG-IV): sequencing the most valuable type-strain genomes for metagenomic binning, comparative biology and taxonomic classification.</title>
        <authorList>
            <person name="Goeker M."/>
        </authorList>
    </citation>
    <scope>NUCLEOTIDE SEQUENCE [LARGE SCALE GENOMIC DNA]</scope>
    <source>
        <strain evidence="2 3">DSM 21634</strain>
    </source>
</reference>
<dbReference type="AlphaFoldDB" id="A0A368XGQ1"/>
<dbReference type="EMBL" id="QPJK01000011">
    <property type="protein sequence ID" value="RCW66198.1"/>
    <property type="molecule type" value="Genomic_DNA"/>
</dbReference>
<keyword evidence="3" id="KW-1185">Reference proteome</keyword>
<dbReference type="InterPro" id="IPR008258">
    <property type="entry name" value="Transglycosylase_SLT_dom_1"/>
</dbReference>
<dbReference type="Proteomes" id="UP000252884">
    <property type="component" value="Unassembled WGS sequence"/>
</dbReference>
<proteinExistence type="predicted"/>
<accession>A0A368XGQ1</accession>
<dbReference type="Pfam" id="PF01464">
    <property type="entry name" value="SLT"/>
    <property type="match status" value="1"/>
</dbReference>